<dbReference type="EMBL" id="FMYW01000007">
    <property type="protein sequence ID" value="SDC43208.1"/>
    <property type="molecule type" value="Genomic_DNA"/>
</dbReference>
<dbReference type="AlphaFoldDB" id="A0A1G6LIU9"/>
<accession>A0A1G6LIU9</accession>
<protein>
    <submittedName>
        <fullName evidence="1">Nif11-like leader peptide domain-containing protein</fullName>
    </submittedName>
</protein>
<proteinExistence type="predicted"/>
<evidence type="ECO:0000313" key="2">
    <source>
        <dbReference type="Proteomes" id="UP000198943"/>
    </source>
</evidence>
<dbReference type="RefSeq" id="WP_093730285.1">
    <property type="nucleotide sequence ID" value="NZ_FMYW01000007.1"/>
</dbReference>
<organism evidence="1 2">
    <name type="scientific">Succiniclasticum ruminis</name>
    <dbReference type="NCBI Taxonomy" id="40841"/>
    <lineage>
        <taxon>Bacteria</taxon>
        <taxon>Bacillati</taxon>
        <taxon>Bacillota</taxon>
        <taxon>Negativicutes</taxon>
        <taxon>Acidaminococcales</taxon>
        <taxon>Acidaminococcaceae</taxon>
        <taxon>Succiniclasticum</taxon>
    </lineage>
</organism>
<gene>
    <name evidence="1" type="ORF">SAMN04487864_10799</name>
</gene>
<name>A0A1G6LIU9_9FIRM</name>
<dbReference type="Proteomes" id="UP000198943">
    <property type="component" value="Unassembled WGS sequence"/>
</dbReference>
<sequence length="81" mass="9056">MPISKNELTKEMIAKAMQCQTAEELIVLAKSEGIELTKEEAEAYLEEFSDVELDETSLQHVAGGAYNPDCNNNNVQKCYKD</sequence>
<reference evidence="2" key="1">
    <citation type="submission" date="2016-10" db="EMBL/GenBank/DDBJ databases">
        <authorList>
            <person name="Varghese N."/>
            <person name="Submissions S."/>
        </authorList>
    </citation>
    <scope>NUCLEOTIDE SEQUENCE [LARGE SCALE GENOMIC DNA]</scope>
    <source>
        <strain evidence="2">DSM 11005</strain>
    </source>
</reference>
<keyword evidence="2" id="KW-1185">Reference proteome</keyword>
<evidence type="ECO:0000313" key="1">
    <source>
        <dbReference type="EMBL" id="SDC43208.1"/>
    </source>
</evidence>